<keyword evidence="2" id="KW-1185">Reference proteome</keyword>
<proteinExistence type="predicted"/>
<dbReference type="EMBL" id="NNRL01000123">
    <property type="protein sequence ID" value="OYR18685.1"/>
    <property type="molecule type" value="Genomic_DNA"/>
</dbReference>
<dbReference type="EC" id="1.5.3.1" evidence="1"/>
<organism evidence="1 2">
    <name type="scientific">Brucella grignonensis</name>
    <dbReference type="NCBI Taxonomy" id="94627"/>
    <lineage>
        <taxon>Bacteria</taxon>
        <taxon>Pseudomonadati</taxon>
        <taxon>Pseudomonadota</taxon>
        <taxon>Alphaproteobacteria</taxon>
        <taxon>Hyphomicrobiales</taxon>
        <taxon>Brucellaceae</taxon>
        <taxon>Brucella/Ochrobactrum group</taxon>
        <taxon>Brucella</taxon>
    </lineage>
</organism>
<protein>
    <submittedName>
        <fullName evidence="1">Sarcosine oxidase subunit alpha domain protein</fullName>
        <ecNumber evidence="1">1.5.3.1</ecNumber>
    </submittedName>
</protein>
<comment type="caution">
    <text evidence="1">The sequence shown here is derived from an EMBL/GenBank/DDBJ whole genome shotgun (WGS) entry which is preliminary data.</text>
</comment>
<evidence type="ECO:0000313" key="2">
    <source>
        <dbReference type="Proteomes" id="UP000216478"/>
    </source>
</evidence>
<sequence>MSGGWTPSLHLFSHAQGKLAWSDDLTTFLPEQTREDCTNAGASRGLWGIEAALKDGAERGREAAEALGKAGNVIARAVDGDRPGSGVSHTELP</sequence>
<gene>
    <name evidence="1" type="primary">soxA2</name>
    <name evidence="1" type="ORF">CEV33_4836</name>
</gene>
<reference evidence="1 2" key="1">
    <citation type="submission" date="2017-07" db="EMBL/GenBank/DDBJ databases">
        <title>Phylogenetic study on the rhizospheric bacterium Ochrobactrum sp. A44.</title>
        <authorList>
            <person name="Krzyzanowska D.M."/>
            <person name="Ossowicki A."/>
            <person name="Rajewska M."/>
            <person name="Maciag T."/>
            <person name="Kaczynski Z."/>
            <person name="Czerwicka M."/>
            <person name="Jafra S."/>
        </authorList>
    </citation>
    <scope>NUCLEOTIDE SEQUENCE [LARGE SCALE GENOMIC DNA]</scope>
    <source>
        <strain evidence="1 2">OgA9a</strain>
    </source>
</reference>
<accession>A0A256FUX9</accession>
<name>A0A256FUX9_9HYPH</name>
<dbReference type="Proteomes" id="UP000216478">
    <property type="component" value="Unassembled WGS sequence"/>
</dbReference>
<dbReference type="GO" id="GO:0008115">
    <property type="term" value="F:sarcosine oxidase activity"/>
    <property type="evidence" value="ECO:0007669"/>
    <property type="project" value="UniProtKB-EC"/>
</dbReference>
<evidence type="ECO:0000313" key="1">
    <source>
        <dbReference type="EMBL" id="OYR18685.1"/>
    </source>
</evidence>
<dbReference type="AlphaFoldDB" id="A0A256FUX9"/>
<keyword evidence="1" id="KW-0560">Oxidoreductase</keyword>
<feature type="non-terminal residue" evidence="1">
    <location>
        <position position="93"/>
    </location>
</feature>